<dbReference type="EMBL" id="JAXCGZ010003867">
    <property type="protein sequence ID" value="KAK7082866.1"/>
    <property type="molecule type" value="Genomic_DNA"/>
</dbReference>
<feature type="compositionally biased region" description="Polar residues" evidence="1">
    <location>
        <begin position="72"/>
        <end position="86"/>
    </location>
</feature>
<dbReference type="Proteomes" id="UP001381693">
    <property type="component" value="Unassembled WGS sequence"/>
</dbReference>
<feature type="region of interest" description="Disordered" evidence="1">
    <location>
        <begin position="1"/>
        <end position="104"/>
    </location>
</feature>
<feature type="compositionally biased region" description="Polar residues" evidence="1">
    <location>
        <begin position="1"/>
        <end position="23"/>
    </location>
</feature>
<keyword evidence="3" id="KW-1185">Reference proteome</keyword>
<reference evidence="2 3" key="1">
    <citation type="submission" date="2023-11" db="EMBL/GenBank/DDBJ databases">
        <title>Halocaridina rubra genome assembly.</title>
        <authorList>
            <person name="Smith C."/>
        </authorList>
    </citation>
    <scope>NUCLEOTIDE SEQUENCE [LARGE SCALE GENOMIC DNA]</scope>
    <source>
        <strain evidence="2">EP-1</strain>
        <tissue evidence="2">Whole</tissue>
    </source>
</reference>
<accession>A0AAN9A6T4</accession>
<evidence type="ECO:0000256" key="1">
    <source>
        <dbReference type="SAM" id="MobiDB-lite"/>
    </source>
</evidence>
<gene>
    <name evidence="2" type="ORF">SK128_011227</name>
</gene>
<feature type="compositionally biased region" description="Pro residues" evidence="1">
    <location>
        <begin position="24"/>
        <end position="40"/>
    </location>
</feature>
<organism evidence="2 3">
    <name type="scientific">Halocaridina rubra</name>
    <name type="common">Hawaiian red shrimp</name>
    <dbReference type="NCBI Taxonomy" id="373956"/>
    <lineage>
        <taxon>Eukaryota</taxon>
        <taxon>Metazoa</taxon>
        <taxon>Ecdysozoa</taxon>
        <taxon>Arthropoda</taxon>
        <taxon>Crustacea</taxon>
        <taxon>Multicrustacea</taxon>
        <taxon>Malacostraca</taxon>
        <taxon>Eumalacostraca</taxon>
        <taxon>Eucarida</taxon>
        <taxon>Decapoda</taxon>
        <taxon>Pleocyemata</taxon>
        <taxon>Caridea</taxon>
        <taxon>Atyoidea</taxon>
        <taxon>Atyidae</taxon>
        <taxon>Halocaridina</taxon>
    </lineage>
</organism>
<comment type="caution">
    <text evidence="2">The sequence shown here is derived from an EMBL/GenBank/DDBJ whole genome shotgun (WGS) entry which is preliminary data.</text>
</comment>
<name>A0AAN9A6T4_HALRR</name>
<dbReference type="AlphaFoldDB" id="A0AAN9A6T4"/>
<protein>
    <submittedName>
        <fullName evidence="2">Uncharacterized protein</fullName>
    </submittedName>
</protein>
<evidence type="ECO:0000313" key="2">
    <source>
        <dbReference type="EMBL" id="KAK7082866.1"/>
    </source>
</evidence>
<feature type="non-terminal residue" evidence="2">
    <location>
        <position position="104"/>
    </location>
</feature>
<evidence type="ECO:0000313" key="3">
    <source>
        <dbReference type="Proteomes" id="UP001381693"/>
    </source>
</evidence>
<proteinExistence type="predicted"/>
<sequence>MPATSPPHSLQRNPQPSTDSNTLSPPPYQTPTKDPLPPTQIPVKPLSPIVQQNPPASDAPVSPLPLIDRAMSHSSAGHVSPTSSPTLPAARPRRVTRKPMWQES</sequence>